<keyword evidence="3" id="KW-0472">Membrane</keyword>
<feature type="transmembrane region" description="Helical" evidence="3">
    <location>
        <begin position="21"/>
        <end position="42"/>
    </location>
</feature>
<feature type="active site" description="Proton donor/acceptor" evidence="2">
    <location>
        <position position="141"/>
    </location>
</feature>
<accession>A0A934I8A3</accession>
<dbReference type="AlphaFoldDB" id="A0A934I8A3"/>
<dbReference type="SUPFAM" id="SSF63817">
    <property type="entry name" value="Sortase"/>
    <property type="match status" value="1"/>
</dbReference>
<dbReference type="EMBL" id="JAEIOS010000015">
    <property type="protein sequence ID" value="MBI8990114.1"/>
    <property type="molecule type" value="Genomic_DNA"/>
</dbReference>
<dbReference type="Gene3D" id="2.40.260.10">
    <property type="entry name" value="Sortase"/>
    <property type="match status" value="1"/>
</dbReference>
<organism evidence="4 5">
    <name type="scientific">Corynebacterium meridianum</name>
    <dbReference type="NCBI Taxonomy" id="2765363"/>
    <lineage>
        <taxon>Bacteria</taxon>
        <taxon>Bacillati</taxon>
        <taxon>Actinomycetota</taxon>
        <taxon>Actinomycetes</taxon>
        <taxon>Mycobacteriales</taxon>
        <taxon>Corynebacteriaceae</taxon>
        <taxon>Corynebacterium</taxon>
    </lineage>
</organism>
<name>A0A934I8A3_9CORY</name>
<sequence>MSHRAPDPSPQSSPPSRRFSVTEFLGELLLTAGVLLLLFAFYESYWTNLEASREQDRVASNLEERWAGTPDAAEGPRENPRVRRELALGEAFARMYVPSFGPDFHFAIVEGTEDADLLAGPGRYTDTQMPGQPGNFAVAGHRVGKGAPFNDLGNLRTCDPVVVETRDSWDIYRILPVDAETGEQRRAAAAECLTPDQVERVATGDYAAVDGRLITVPGDVSVIDPIPGQPDLVADPHMEGLMTMTTCHPRFSNAQRMIVHAMLVRTDPKQDGYRPVELEEN</sequence>
<dbReference type="InterPro" id="IPR005754">
    <property type="entry name" value="Sortase"/>
</dbReference>
<dbReference type="NCBIfam" id="NF033747">
    <property type="entry name" value="class_E_sortase"/>
    <property type="match status" value="1"/>
</dbReference>
<evidence type="ECO:0000256" key="2">
    <source>
        <dbReference type="PIRSR" id="PIRSR605754-1"/>
    </source>
</evidence>
<protein>
    <submittedName>
        <fullName evidence="4">Class E sortase</fullName>
    </submittedName>
</protein>
<evidence type="ECO:0000313" key="4">
    <source>
        <dbReference type="EMBL" id="MBI8990114.1"/>
    </source>
</evidence>
<comment type="caution">
    <text evidence="4">The sequence shown here is derived from an EMBL/GenBank/DDBJ whole genome shotgun (WGS) entry which is preliminary data.</text>
</comment>
<evidence type="ECO:0000256" key="3">
    <source>
        <dbReference type="SAM" id="Phobius"/>
    </source>
</evidence>
<keyword evidence="3" id="KW-0812">Transmembrane</keyword>
<evidence type="ECO:0000313" key="5">
    <source>
        <dbReference type="Proteomes" id="UP000645966"/>
    </source>
</evidence>
<feature type="active site" description="Acyl-thioester intermediate" evidence="2">
    <location>
        <position position="247"/>
    </location>
</feature>
<gene>
    <name evidence="4" type="ORF">JDV75_10170</name>
</gene>
<dbReference type="CDD" id="cd05830">
    <property type="entry name" value="Sortase_E"/>
    <property type="match status" value="1"/>
</dbReference>
<dbReference type="RefSeq" id="WP_198739139.1">
    <property type="nucleotide sequence ID" value="NZ_JAEIOS010000015.1"/>
</dbReference>
<dbReference type="GO" id="GO:0016787">
    <property type="term" value="F:hydrolase activity"/>
    <property type="evidence" value="ECO:0007669"/>
    <property type="project" value="UniProtKB-KW"/>
</dbReference>
<dbReference type="Proteomes" id="UP000645966">
    <property type="component" value="Unassembled WGS sequence"/>
</dbReference>
<dbReference type="Pfam" id="PF04203">
    <property type="entry name" value="Sortase"/>
    <property type="match status" value="1"/>
</dbReference>
<reference evidence="4" key="1">
    <citation type="submission" date="2020-12" db="EMBL/GenBank/DDBJ databases">
        <title>Genome public.</title>
        <authorList>
            <person name="Sun Q."/>
        </authorList>
    </citation>
    <scope>NUCLEOTIDE SEQUENCE</scope>
    <source>
        <strain evidence="4">CCM 8863</strain>
    </source>
</reference>
<proteinExistence type="predicted"/>
<keyword evidence="1" id="KW-0378">Hydrolase</keyword>
<evidence type="ECO:0000256" key="1">
    <source>
        <dbReference type="ARBA" id="ARBA00022801"/>
    </source>
</evidence>
<keyword evidence="5" id="KW-1185">Reference proteome</keyword>
<keyword evidence="3" id="KW-1133">Transmembrane helix</keyword>
<dbReference type="InterPro" id="IPR053465">
    <property type="entry name" value="Sortase_Class_E"/>
</dbReference>
<dbReference type="InterPro" id="IPR042003">
    <property type="entry name" value="Sortase_E"/>
</dbReference>
<dbReference type="InterPro" id="IPR023365">
    <property type="entry name" value="Sortase_dom-sf"/>
</dbReference>